<accession>A0A8H8DHP2</accession>
<gene>
    <name evidence="4" type="ORF">BJ554DRAFT_935</name>
</gene>
<dbReference type="GO" id="GO:0000166">
    <property type="term" value="F:nucleotide binding"/>
    <property type="evidence" value="ECO:0007669"/>
    <property type="project" value="UniProtKB-KW"/>
</dbReference>
<dbReference type="PANTHER" id="PTHR12486:SF5">
    <property type="entry name" value="ADENOSINE 5'-MONOPHOSPHORAMIDASE HINT3"/>
    <property type="match status" value="1"/>
</dbReference>
<reference evidence="4 5" key="1">
    <citation type="journal article" name="Sci. Rep.">
        <title>Genome-scale phylogenetic analyses confirm Olpidium as the closest living zoosporic fungus to the non-flagellated, terrestrial fungi.</title>
        <authorList>
            <person name="Chang Y."/>
            <person name="Rochon D."/>
            <person name="Sekimoto S."/>
            <person name="Wang Y."/>
            <person name="Chovatia M."/>
            <person name="Sandor L."/>
            <person name="Salamov A."/>
            <person name="Grigoriev I.V."/>
            <person name="Stajich J.E."/>
            <person name="Spatafora J.W."/>
        </authorList>
    </citation>
    <scope>NUCLEOTIDE SEQUENCE [LARGE SCALE GENOMIC DNA]</scope>
    <source>
        <strain evidence="4">S191</strain>
    </source>
</reference>
<evidence type="ECO:0000313" key="5">
    <source>
        <dbReference type="Proteomes" id="UP000673691"/>
    </source>
</evidence>
<dbReference type="InterPro" id="IPR036265">
    <property type="entry name" value="HIT-like_sf"/>
</dbReference>
<dbReference type="EMBL" id="JAEFCI010007923">
    <property type="protein sequence ID" value="KAG5458780.1"/>
    <property type="molecule type" value="Genomic_DNA"/>
</dbReference>
<protein>
    <recommendedName>
        <fullName evidence="6">HIT domain-containing protein</fullName>
    </recommendedName>
</protein>
<organism evidence="4 5">
    <name type="scientific">Olpidium bornovanus</name>
    <dbReference type="NCBI Taxonomy" id="278681"/>
    <lineage>
        <taxon>Eukaryota</taxon>
        <taxon>Fungi</taxon>
        <taxon>Fungi incertae sedis</taxon>
        <taxon>Olpidiomycota</taxon>
        <taxon>Olpidiomycotina</taxon>
        <taxon>Olpidiomycetes</taxon>
        <taxon>Olpidiales</taxon>
        <taxon>Olpidiaceae</taxon>
        <taxon>Olpidium</taxon>
    </lineage>
</organism>
<dbReference type="Gene3D" id="3.30.428.10">
    <property type="entry name" value="HIT-like"/>
    <property type="match status" value="1"/>
</dbReference>
<feature type="region of interest" description="Disordered" evidence="3">
    <location>
        <begin position="1"/>
        <end position="40"/>
    </location>
</feature>
<dbReference type="GO" id="GO:0016787">
    <property type="term" value="F:hydrolase activity"/>
    <property type="evidence" value="ECO:0007669"/>
    <property type="project" value="UniProtKB-KW"/>
</dbReference>
<feature type="compositionally biased region" description="Low complexity" evidence="3">
    <location>
        <begin position="8"/>
        <end position="23"/>
    </location>
</feature>
<dbReference type="PANTHER" id="PTHR12486">
    <property type="entry name" value="APRATAXIN-RELATED"/>
    <property type="match status" value="1"/>
</dbReference>
<evidence type="ECO:0000313" key="4">
    <source>
        <dbReference type="EMBL" id="KAG5458780.1"/>
    </source>
</evidence>
<comment type="caution">
    <text evidence="4">The sequence shown here is derived from an EMBL/GenBank/DDBJ whole genome shotgun (WGS) entry which is preliminary data.</text>
</comment>
<dbReference type="SUPFAM" id="SSF54197">
    <property type="entry name" value="HIT-like"/>
    <property type="match status" value="1"/>
</dbReference>
<proteinExistence type="predicted"/>
<evidence type="ECO:0000256" key="2">
    <source>
        <dbReference type="ARBA" id="ARBA00022801"/>
    </source>
</evidence>
<evidence type="ECO:0008006" key="6">
    <source>
        <dbReference type="Google" id="ProtNLM"/>
    </source>
</evidence>
<dbReference type="Pfam" id="PF11969">
    <property type="entry name" value="DcpS_C"/>
    <property type="match status" value="1"/>
</dbReference>
<keyword evidence="2" id="KW-0378">Hydrolase</keyword>
<keyword evidence="1" id="KW-0547">Nucleotide-binding</keyword>
<evidence type="ECO:0000256" key="1">
    <source>
        <dbReference type="ARBA" id="ARBA00022741"/>
    </source>
</evidence>
<sequence length="247" mass="26419">MTGGAGSPSGTAASGCWRSASGRSGERSRPGRSARLPGARRPSRTCLFCDITPARGFDVAYKDEDLVVVHDIDPAAALHLLVIPKAHIRAATDLGPEHRALLEKMKSAGERELARRGFGAAEADKRFGACEAVSLKKKKKKTGTPPCVPWTFLFPGRRTQDGIPPPSFYHGGPPPFARARASLQKLLAQTQVSFKRALVDRSAACDARRQQVIRARAQAGSQNGCDVHLFSFAANAPNSAPNPAWLS</sequence>
<dbReference type="OrthoDB" id="1915375at2759"/>
<evidence type="ECO:0000256" key="3">
    <source>
        <dbReference type="SAM" id="MobiDB-lite"/>
    </source>
</evidence>
<keyword evidence="5" id="KW-1185">Reference proteome</keyword>
<name>A0A8H8DHP2_9FUNG</name>
<dbReference type="Proteomes" id="UP000673691">
    <property type="component" value="Unassembled WGS sequence"/>
</dbReference>
<dbReference type="AlphaFoldDB" id="A0A8H8DHP2"/>